<keyword evidence="3" id="KW-0418">Kinase</keyword>
<dbReference type="PROSITE" id="PS50011">
    <property type="entry name" value="PROTEIN_KINASE_DOM"/>
    <property type="match status" value="1"/>
</dbReference>
<dbReference type="Proteomes" id="UP000829196">
    <property type="component" value="Unassembled WGS sequence"/>
</dbReference>
<evidence type="ECO:0000313" key="9">
    <source>
        <dbReference type="Proteomes" id="UP000829196"/>
    </source>
</evidence>
<gene>
    <name evidence="8" type="ORF">KFK09_026523</name>
</gene>
<dbReference type="Pfam" id="PF00069">
    <property type="entry name" value="Pkinase"/>
    <property type="match status" value="1"/>
</dbReference>
<dbReference type="SMR" id="A0A8T3A8D3"/>
<evidence type="ECO:0000256" key="6">
    <source>
        <dbReference type="RuleBase" id="RU000304"/>
    </source>
</evidence>
<comment type="similarity">
    <text evidence="6">Belongs to the protein kinase superfamily.</text>
</comment>
<keyword evidence="9" id="KW-1185">Reference proteome</keyword>
<feature type="binding site" evidence="5">
    <location>
        <position position="35"/>
    </location>
    <ligand>
        <name>ATP</name>
        <dbReference type="ChEBI" id="CHEBI:30616"/>
    </ligand>
</feature>
<keyword evidence="1" id="KW-0808">Transferase</keyword>
<dbReference type="InterPro" id="IPR011009">
    <property type="entry name" value="Kinase-like_dom_sf"/>
</dbReference>
<name>A0A8T3A8D3_DENNO</name>
<dbReference type="GO" id="GO:0007165">
    <property type="term" value="P:signal transduction"/>
    <property type="evidence" value="ECO:0007669"/>
    <property type="project" value="TreeGrafter"/>
</dbReference>
<keyword evidence="2 5" id="KW-0547">Nucleotide-binding</keyword>
<evidence type="ECO:0000256" key="5">
    <source>
        <dbReference type="PROSITE-ProRule" id="PRU10141"/>
    </source>
</evidence>
<evidence type="ECO:0000313" key="8">
    <source>
        <dbReference type="EMBL" id="KAI0492254.1"/>
    </source>
</evidence>
<sequence>MAAADWLRGPAIGRGATATVSLAADATSGNLFAVKSAELSRSVLLQREESILSSLNSPSVVSCLGFDIAPGPGGILFYNLFLEYAAGGSLAGEIKRCGGSLDEKSARSFSLEILNGLAYLHASGIVHCDVKPENVLIGSECRAIIADLGCARRISEREREIRGSPMYMAPEAARGQEQGTPADVWAFGCTVIEMVTGQPPWPDVADPAGGIRRIGFSGDAPAIPAWFSDEAKDFVANCLRINPEERWTAEQLLRHPFVDTSRSASNCGSFRVSPKSTLDLSLWESMEKREEKEEEEEEFLQESAVWRIHELASASSSSNWTWDEDWNDARSFTGESTADEDTVRDGVAVLQEYLIAADGESTNGCDECIFAIDDLGNKACEYSHWQKGDYEMICYCCKIKMIELCNDKMKIFLGFLIGSLVEFKLAVCFLSFHHLLFSLYSLCLTFINSGGL</sequence>
<organism evidence="8 9">
    <name type="scientific">Dendrobium nobile</name>
    <name type="common">Orchid</name>
    <dbReference type="NCBI Taxonomy" id="94219"/>
    <lineage>
        <taxon>Eukaryota</taxon>
        <taxon>Viridiplantae</taxon>
        <taxon>Streptophyta</taxon>
        <taxon>Embryophyta</taxon>
        <taxon>Tracheophyta</taxon>
        <taxon>Spermatophyta</taxon>
        <taxon>Magnoliopsida</taxon>
        <taxon>Liliopsida</taxon>
        <taxon>Asparagales</taxon>
        <taxon>Orchidaceae</taxon>
        <taxon>Epidendroideae</taxon>
        <taxon>Malaxideae</taxon>
        <taxon>Dendrobiinae</taxon>
        <taxon>Dendrobium</taxon>
    </lineage>
</organism>
<dbReference type="Gene3D" id="1.10.510.10">
    <property type="entry name" value="Transferase(Phosphotransferase) domain 1"/>
    <property type="match status" value="1"/>
</dbReference>
<dbReference type="InterPro" id="IPR008271">
    <property type="entry name" value="Ser/Thr_kinase_AS"/>
</dbReference>
<accession>A0A8T3A8D3</accession>
<dbReference type="PANTHER" id="PTHR48011">
    <property type="entry name" value="CCR4-NOT TRANSCRIPTIONAL COMPLEX SUBUNIT CAF120-RELATED"/>
    <property type="match status" value="1"/>
</dbReference>
<dbReference type="PROSITE" id="PS00108">
    <property type="entry name" value="PROTEIN_KINASE_ST"/>
    <property type="match status" value="1"/>
</dbReference>
<dbReference type="GO" id="GO:0005524">
    <property type="term" value="F:ATP binding"/>
    <property type="evidence" value="ECO:0007669"/>
    <property type="project" value="UniProtKB-UniRule"/>
</dbReference>
<evidence type="ECO:0000256" key="2">
    <source>
        <dbReference type="ARBA" id="ARBA00022741"/>
    </source>
</evidence>
<proteinExistence type="inferred from homology"/>
<dbReference type="CDD" id="cd06606">
    <property type="entry name" value="STKc_MAPKKK"/>
    <property type="match status" value="1"/>
</dbReference>
<dbReference type="OrthoDB" id="275301at2759"/>
<keyword evidence="6" id="KW-0723">Serine/threonine-protein kinase</keyword>
<dbReference type="PANTHER" id="PTHR48011:SF4">
    <property type="entry name" value="MITOGEN-ACTIVATED PROTEIN KINASE KINASE KINASE 19"/>
    <property type="match status" value="1"/>
</dbReference>
<dbReference type="InterPro" id="IPR017441">
    <property type="entry name" value="Protein_kinase_ATP_BS"/>
</dbReference>
<dbReference type="SMART" id="SM00220">
    <property type="entry name" value="S_TKc"/>
    <property type="match status" value="1"/>
</dbReference>
<dbReference type="InterPro" id="IPR052751">
    <property type="entry name" value="Plant_MAPKKK"/>
</dbReference>
<evidence type="ECO:0000259" key="7">
    <source>
        <dbReference type="PROSITE" id="PS50011"/>
    </source>
</evidence>
<evidence type="ECO:0000256" key="1">
    <source>
        <dbReference type="ARBA" id="ARBA00022679"/>
    </source>
</evidence>
<evidence type="ECO:0000256" key="3">
    <source>
        <dbReference type="ARBA" id="ARBA00022777"/>
    </source>
</evidence>
<protein>
    <recommendedName>
        <fullName evidence="7">Protein kinase domain-containing protein</fullName>
    </recommendedName>
</protein>
<dbReference type="SUPFAM" id="SSF56112">
    <property type="entry name" value="Protein kinase-like (PK-like)"/>
    <property type="match status" value="1"/>
</dbReference>
<keyword evidence="4 5" id="KW-0067">ATP-binding</keyword>
<dbReference type="EMBL" id="JAGYWB010000018">
    <property type="protein sequence ID" value="KAI0492254.1"/>
    <property type="molecule type" value="Genomic_DNA"/>
</dbReference>
<feature type="domain" description="Protein kinase" evidence="7">
    <location>
        <begin position="6"/>
        <end position="258"/>
    </location>
</feature>
<dbReference type="AlphaFoldDB" id="A0A8T3A8D3"/>
<dbReference type="PROSITE" id="PS00107">
    <property type="entry name" value="PROTEIN_KINASE_ATP"/>
    <property type="match status" value="1"/>
</dbReference>
<dbReference type="GO" id="GO:0004674">
    <property type="term" value="F:protein serine/threonine kinase activity"/>
    <property type="evidence" value="ECO:0007669"/>
    <property type="project" value="UniProtKB-KW"/>
</dbReference>
<comment type="caution">
    <text evidence="8">The sequence shown here is derived from an EMBL/GenBank/DDBJ whole genome shotgun (WGS) entry which is preliminary data.</text>
</comment>
<reference evidence="8" key="1">
    <citation type="journal article" date="2022" name="Front. Genet.">
        <title>Chromosome-Scale Assembly of the Dendrobium nobile Genome Provides Insights Into the Molecular Mechanism of the Biosynthesis of the Medicinal Active Ingredient of Dendrobium.</title>
        <authorList>
            <person name="Xu Q."/>
            <person name="Niu S.-C."/>
            <person name="Li K.-L."/>
            <person name="Zheng P.-J."/>
            <person name="Zhang X.-J."/>
            <person name="Jia Y."/>
            <person name="Liu Y."/>
            <person name="Niu Y.-X."/>
            <person name="Yu L.-H."/>
            <person name="Chen D.-F."/>
            <person name="Zhang G.-Q."/>
        </authorList>
    </citation>
    <scope>NUCLEOTIDE SEQUENCE</scope>
    <source>
        <tissue evidence="8">Leaf</tissue>
    </source>
</reference>
<dbReference type="InterPro" id="IPR000719">
    <property type="entry name" value="Prot_kinase_dom"/>
</dbReference>
<evidence type="ECO:0000256" key="4">
    <source>
        <dbReference type="ARBA" id="ARBA00022840"/>
    </source>
</evidence>